<dbReference type="RefSeq" id="WP_420906633.1">
    <property type="nucleotide sequence ID" value="NZ_BAAFGK010000005.1"/>
</dbReference>
<comment type="catalytic activity">
    <reaction evidence="14">
        <text>molybdopterin + ATP + H(+) = adenylyl-molybdopterin + diphosphate</text>
        <dbReference type="Rhea" id="RHEA:31331"/>
        <dbReference type="ChEBI" id="CHEBI:15378"/>
        <dbReference type="ChEBI" id="CHEBI:30616"/>
        <dbReference type="ChEBI" id="CHEBI:33019"/>
        <dbReference type="ChEBI" id="CHEBI:58698"/>
        <dbReference type="ChEBI" id="CHEBI:62727"/>
        <dbReference type="EC" id="2.7.7.75"/>
    </reaction>
</comment>
<evidence type="ECO:0000256" key="7">
    <source>
        <dbReference type="ARBA" id="ARBA00023150"/>
    </source>
</evidence>
<dbReference type="InterPro" id="IPR001453">
    <property type="entry name" value="MoaB/Mog_dom"/>
</dbReference>
<evidence type="ECO:0000256" key="4">
    <source>
        <dbReference type="ARBA" id="ARBA00012509"/>
    </source>
</evidence>
<evidence type="ECO:0000256" key="12">
    <source>
        <dbReference type="ARBA" id="ARBA00032474"/>
    </source>
</evidence>
<evidence type="ECO:0000256" key="2">
    <source>
        <dbReference type="ARBA" id="ARBA00005426"/>
    </source>
</evidence>
<dbReference type="SUPFAM" id="SSF53218">
    <property type="entry name" value="Molybdenum cofactor biosynthesis proteins"/>
    <property type="match status" value="1"/>
</dbReference>
<evidence type="ECO:0000256" key="14">
    <source>
        <dbReference type="ARBA" id="ARBA00051131"/>
    </source>
</evidence>
<evidence type="ECO:0000259" key="17">
    <source>
        <dbReference type="SMART" id="SM00852"/>
    </source>
</evidence>
<dbReference type="Pfam" id="PF00994">
    <property type="entry name" value="MoCF_biosynth"/>
    <property type="match status" value="1"/>
</dbReference>
<dbReference type="CDD" id="cd00886">
    <property type="entry name" value="MogA_MoaB"/>
    <property type="match status" value="1"/>
</dbReference>
<accession>A0ABQ0CDI9</accession>
<evidence type="ECO:0000256" key="3">
    <source>
        <dbReference type="ARBA" id="ARBA00011950"/>
    </source>
</evidence>
<dbReference type="NCBIfam" id="TIGR00177">
    <property type="entry name" value="molyb_syn"/>
    <property type="match status" value="1"/>
</dbReference>
<dbReference type="SMART" id="SM00852">
    <property type="entry name" value="MoCF_biosynth"/>
    <property type="match status" value="1"/>
</dbReference>
<feature type="domain" description="MoaB/Mog" evidence="17">
    <location>
        <begin position="202"/>
        <end position="344"/>
    </location>
</feature>
<comment type="similarity">
    <text evidence="2">Belongs to the MoaE family.</text>
</comment>
<dbReference type="EMBL" id="BAAFGK010000005">
    <property type="protein sequence ID" value="GAB0058915.1"/>
    <property type="molecule type" value="Genomic_DNA"/>
</dbReference>
<dbReference type="SUPFAM" id="SSF54690">
    <property type="entry name" value="Molybdopterin synthase subunit MoaE"/>
    <property type="match status" value="1"/>
</dbReference>
<dbReference type="Gene3D" id="3.90.1170.40">
    <property type="entry name" value="Molybdopterin biosynthesis MoaE subunit"/>
    <property type="match status" value="1"/>
</dbReference>
<feature type="region of interest" description="Disordered" evidence="16">
    <location>
        <begin position="167"/>
        <end position="189"/>
    </location>
</feature>
<dbReference type="PANTHER" id="PTHR43764">
    <property type="entry name" value="MOLYBDENUM COFACTOR BIOSYNTHESIS"/>
    <property type="match status" value="1"/>
</dbReference>
<dbReference type="PANTHER" id="PTHR43764:SF1">
    <property type="entry name" value="MOLYBDOPTERIN MOLYBDOTRANSFERASE"/>
    <property type="match status" value="1"/>
</dbReference>
<comment type="pathway">
    <text evidence="1">Cofactor biosynthesis; molybdopterin biosynthesis.</text>
</comment>
<dbReference type="PROSITE" id="PS01078">
    <property type="entry name" value="MOCF_BIOSYNTHESIS_1"/>
    <property type="match status" value="1"/>
</dbReference>
<evidence type="ECO:0000256" key="13">
    <source>
        <dbReference type="ARBA" id="ARBA00049878"/>
    </source>
</evidence>
<proteinExistence type="inferred from homology"/>
<dbReference type="InterPro" id="IPR003448">
    <property type="entry name" value="Mopterin_biosynth_MoaE"/>
</dbReference>
<dbReference type="Gene3D" id="3.40.980.10">
    <property type="entry name" value="MoaB/Mog-like domain"/>
    <property type="match status" value="1"/>
</dbReference>
<dbReference type="InterPro" id="IPR036563">
    <property type="entry name" value="MoaE_sf"/>
</dbReference>
<name>A0ABQ0CDI9_9PROT</name>
<gene>
    <name evidence="18" type="ORF">SIID45300_03275</name>
</gene>
<dbReference type="InterPro" id="IPR036425">
    <property type="entry name" value="MoaB/Mog-like_dom_sf"/>
</dbReference>
<dbReference type="Proteomes" id="UP001628193">
    <property type="component" value="Unassembled WGS sequence"/>
</dbReference>
<keyword evidence="19" id="KW-1185">Reference proteome</keyword>
<evidence type="ECO:0000256" key="5">
    <source>
        <dbReference type="ARBA" id="ARBA00013491"/>
    </source>
</evidence>
<evidence type="ECO:0000256" key="6">
    <source>
        <dbReference type="ARBA" id="ARBA00013858"/>
    </source>
</evidence>
<comment type="subunit">
    <text evidence="8">Heterotetramer of 2 MoaD subunits and 2 MoaE subunits. Also stable as homodimer. The enzyme changes between these two forms during catalysis.</text>
</comment>
<reference evidence="18 19" key="2">
    <citation type="submission" date="2024-09" db="EMBL/GenBank/DDBJ databases">
        <title>Draft genome sequence of Candidatus Magnetaquicoccaceae bacterium FCR-1.</title>
        <authorList>
            <person name="Shimoshige H."/>
            <person name="Shimamura S."/>
            <person name="Taoka A."/>
            <person name="Kobayashi H."/>
            <person name="Maekawa T."/>
        </authorList>
    </citation>
    <scope>NUCLEOTIDE SEQUENCE [LARGE SCALE GENOMIC DNA]</scope>
    <source>
        <strain evidence="18 19">FCR-1</strain>
    </source>
</reference>
<dbReference type="CDD" id="cd00756">
    <property type="entry name" value="MoaE"/>
    <property type="match status" value="1"/>
</dbReference>
<dbReference type="Pfam" id="PF02391">
    <property type="entry name" value="MoaE"/>
    <property type="match status" value="1"/>
</dbReference>
<comment type="caution">
    <text evidence="18">The sequence shown here is derived from an EMBL/GenBank/DDBJ whole genome shotgun (WGS) entry which is preliminary data.</text>
</comment>
<evidence type="ECO:0000256" key="1">
    <source>
        <dbReference type="ARBA" id="ARBA00005046"/>
    </source>
</evidence>
<evidence type="ECO:0000256" key="16">
    <source>
        <dbReference type="SAM" id="MobiDB-lite"/>
    </source>
</evidence>
<comment type="catalytic activity">
    <reaction evidence="13">
        <text>2 [molybdopterin-synthase sulfur-carrier protein]-C-terminal-Gly-aminoethanethioate + cyclic pyranopterin phosphate + H2O = molybdopterin + 2 [molybdopterin-synthase sulfur-carrier protein]-C-terminal Gly-Gly + 2 H(+)</text>
        <dbReference type="Rhea" id="RHEA:26333"/>
        <dbReference type="Rhea" id="RHEA-COMP:12202"/>
        <dbReference type="Rhea" id="RHEA-COMP:19907"/>
        <dbReference type="ChEBI" id="CHEBI:15377"/>
        <dbReference type="ChEBI" id="CHEBI:15378"/>
        <dbReference type="ChEBI" id="CHEBI:58698"/>
        <dbReference type="ChEBI" id="CHEBI:59648"/>
        <dbReference type="ChEBI" id="CHEBI:90778"/>
        <dbReference type="ChEBI" id="CHEBI:232372"/>
        <dbReference type="EC" id="2.8.1.12"/>
    </reaction>
</comment>
<dbReference type="InterPro" id="IPR008284">
    <property type="entry name" value="MoCF_biosynth_CS"/>
</dbReference>
<evidence type="ECO:0000313" key="19">
    <source>
        <dbReference type="Proteomes" id="UP001628193"/>
    </source>
</evidence>
<evidence type="ECO:0000256" key="9">
    <source>
        <dbReference type="ARBA" id="ARBA00029745"/>
    </source>
</evidence>
<sequence length="353" mass="37711">MIRIQTEDFSLESEQAALLAGRTVVGGVVSFVGTVRDYTSGDRVVAMELEHYPGMTEAELARIEAAARARFAIEELLVVHRVGRLGVADNIVLVVAAARHRADAFDACRYMIDHLKLYATFWKKEITAEGGARWVDACPGCEAAAGQWGRSEAMGLEDGAFDHRRDCAHGHGEKRDGHGHGHGQGHGHGAVENLSWRGLRVGVLTLSDSRDLPSDKSGAALEGEVLKLGGTLAGREILPDELERIQERLVAWADDLGLDVVLTTGGTGPGPRDVTPEATRAVCTRELPGFAELIRQAGLEQVRSAVLTRGVSMLRGNTLVVNLPGSTRGALHSLGAVADLIPHVLRMARGGGH</sequence>
<evidence type="ECO:0000256" key="11">
    <source>
        <dbReference type="ARBA" id="ARBA00030781"/>
    </source>
</evidence>
<keyword evidence="7" id="KW-0501">Molybdenum cofactor biosynthesis</keyword>
<protein>
    <recommendedName>
        <fullName evidence="5">Molybdopterin adenylyltransferase</fullName>
        <ecNumber evidence="4">2.7.7.75</ecNumber>
        <ecNumber evidence="3">2.8.1.12</ecNumber>
    </recommendedName>
    <alternativeName>
        <fullName evidence="11">MPT synthase subunit 2</fullName>
    </alternativeName>
    <alternativeName>
        <fullName evidence="9">Molybdenum cofactor biosynthesis protein E</fullName>
    </alternativeName>
    <alternativeName>
        <fullName evidence="6">Molybdopterin synthase catalytic subunit</fullName>
    </alternativeName>
    <alternativeName>
        <fullName evidence="10">Molybdopterin-converting factor large subunit</fullName>
    </alternativeName>
    <alternativeName>
        <fullName evidence="12">Molybdopterin-converting factor subunit 2</fullName>
    </alternativeName>
</protein>
<dbReference type="EC" id="2.7.7.75" evidence="4"/>
<comment type="function">
    <text evidence="15">Catalyzes the adenylation of molybdopterin as part of the biosynthesis of the molybdenum-cofactor.</text>
</comment>
<dbReference type="EC" id="2.8.1.12" evidence="3"/>
<organism evidence="18 19">
    <name type="scientific">Candidatus Magnetaquiglobus chichijimensis</name>
    <dbReference type="NCBI Taxonomy" id="3141448"/>
    <lineage>
        <taxon>Bacteria</taxon>
        <taxon>Pseudomonadati</taxon>
        <taxon>Pseudomonadota</taxon>
        <taxon>Magnetococcia</taxon>
        <taxon>Magnetococcales</taxon>
        <taxon>Candidatus Magnetaquicoccaceae</taxon>
        <taxon>Candidatus Magnetaquiglobus</taxon>
    </lineage>
</organism>
<dbReference type="InterPro" id="IPR051920">
    <property type="entry name" value="MPT_Adenylyltrnsfr/MoaC-Rel"/>
</dbReference>
<evidence type="ECO:0000313" key="18">
    <source>
        <dbReference type="EMBL" id="GAB0058915.1"/>
    </source>
</evidence>
<feature type="compositionally biased region" description="Basic and acidic residues" evidence="16">
    <location>
        <begin position="167"/>
        <end position="179"/>
    </location>
</feature>
<reference evidence="18 19" key="1">
    <citation type="submission" date="2024-05" db="EMBL/GenBank/DDBJ databases">
        <authorList>
            <consortium name="Candidatus Magnetaquicoccaceae bacterium FCR-1 genome sequencing consortium"/>
            <person name="Shimoshige H."/>
            <person name="Shimamura S."/>
            <person name="Taoka A."/>
            <person name="Kobayashi H."/>
            <person name="Maekawa T."/>
        </authorList>
    </citation>
    <scope>NUCLEOTIDE SEQUENCE [LARGE SCALE GENOMIC DNA]</scope>
    <source>
        <strain evidence="18 19">FCR-1</strain>
    </source>
</reference>
<evidence type="ECO:0000256" key="8">
    <source>
        <dbReference type="ARBA" id="ARBA00026066"/>
    </source>
</evidence>
<evidence type="ECO:0000256" key="10">
    <source>
        <dbReference type="ARBA" id="ARBA00030407"/>
    </source>
</evidence>
<evidence type="ECO:0000256" key="15">
    <source>
        <dbReference type="ARBA" id="ARBA00058212"/>
    </source>
</evidence>